<keyword evidence="5 7" id="KW-0472">Membrane</keyword>
<name>A0ABP0U954_9BRYO</name>
<dbReference type="Proteomes" id="UP001497512">
    <property type="component" value="Chromosome 2"/>
</dbReference>
<reference evidence="8" key="1">
    <citation type="submission" date="2024-02" db="EMBL/GenBank/DDBJ databases">
        <authorList>
            <consortium name="ELIXIR-Norway"/>
            <consortium name="Elixir Norway"/>
        </authorList>
    </citation>
    <scope>NUCLEOTIDE SEQUENCE</scope>
</reference>
<evidence type="ECO:0008006" key="10">
    <source>
        <dbReference type="Google" id="ProtNLM"/>
    </source>
</evidence>
<evidence type="ECO:0000256" key="6">
    <source>
        <dbReference type="SAM" id="MobiDB-lite"/>
    </source>
</evidence>
<keyword evidence="4 7" id="KW-1133">Transmembrane helix</keyword>
<keyword evidence="3 7" id="KW-0812">Transmembrane</keyword>
<protein>
    <recommendedName>
        <fullName evidence="10">Translocator protein</fullName>
    </recommendedName>
</protein>
<dbReference type="PANTHER" id="PTHR10057">
    <property type="entry name" value="PERIPHERAL-TYPE BENZODIAZEPINE RECEPTOR"/>
    <property type="match status" value="1"/>
</dbReference>
<dbReference type="Pfam" id="PF03073">
    <property type="entry name" value="TspO_MBR"/>
    <property type="match status" value="1"/>
</dbReference>
<evidence type="ECO:0000256" key="3">
    <source>
        <dbReference type="ARBA" id="ARBA00022692"/>
    </source>
</evidence>
<evidence type="ECO:0000256" key="2">
    <source>
        <dbReference type="ARBA" id="ARBA00007524"/>
    </source>
</evidence>
<evidence type="ECO:0000256" key="1">
    <source>
        <dbReference type="ARBA" id="ARBA00004141"/>
    </source>
</evidence>
<comment type="similarity">
    <text evidence="2">Belongs to the TspO/BZRP family.</text>
</comment>
<evidence type="ECO:0000256" key="5">
    <source>
        <dbReference type="ARBA" id="ARBA00023136"/>
    </source>
</evidence>
<keyword evidence="9" id="KW-1185">Reference proteome</keyword>
<dbReference type="InterPro" id="IPR004307">
    <property type="entry name" value="TspO_MBR"/>
</dbReference>
<feature type="transmembrane region" description="Helical" evidence="7">
    <location>
        <begin position="143"/>
        <end position="164"/>
    </location>
</feature>
<evidence type="ECO:0000256" key="7">
    <source>
        <dbReference type="SAM" id="Phobius"/>
    </source>
</evidence>
<organism evidence="8 9">
    <name type="scientific">Sphagnum troendelagicum</name>
    <dbReference type="NCBI Taxonomy" id="128251"/>
    <lineage>
        <taxon>Eukaryota</taxon>
        <taxon>Viridiplantae</taxon>
        <taxon>Streptophyta</taxon>
        <taxon>Embryophyta</taxon>
        <taxon>Bryophyta</taxon>
        <taxon>Sphagnophytina</taxon>
        <taxon>Sphagnopsida</taxon>
        <taxon>Sphagnales</taxon>
        <taxon>Sphagnaceae</taxon>
        <taxon>Sphagnum</taxon>
    </lineage>
</organism>
<feature type="region of interest" description="Disordered" evidence="6">
    <location>
        <begin position="1"/>
        <end position="26"/>
    </location>
</feature>
<evidence type="ECO:0000313" key="8">
    <source>
        <dbReference type="EMBL" id="CAK9215049.1"/>
    </source>
</evidence>
<dbReference type="Gene3D" id="1.20.1260.100">
    <property type="entry name" value="TspO/MBR protein"/>
    <property type="match status" value="1"/>
</dbReference>
<feature type="transmembrane region" description="Helical" evidence="7">
    <location>
        <begin position="120"/>
        <end position="137"/>
    </location>
</feature>
<sequence>MSSEGVTQRGGGGTRDGAPPVPDVTDNKYMEKSYRKAAEVMKKPGVPSLLIAVAIPLIAGIIVGLVYSPSGAWYSQLEKPWWNPPGFLFGAAWSVLYPVMGLASWLVWADGGFQKQGYPLSLYGAQLVLNLAWPALFFGAHCIGLALLDIIILTIVVTFTVFAFQPVNNVAANLLKPYLAWIVFASALTISIYIKNFGSKGAVAAS</sequence>
<feature type="transmembrane region" description="Helical" evidence="7">
    <location>
        <begin position="87"/>
        <end position="108"/>
    </location>
</feature>
<dbReference type="InterPro" id="IPR038330">
    <property type="entry name" value="TspO/MBR-related_sf"/>
</dbReference>
<accession>A0ABP0U954</accession>
<feature type="transmembrane region" description="Helical" evidence="7">
    <location>
        <begin position="176"/>
        <end position="194"/>
    </location>
</feature>
<comment type="subcellular location">
    <subcellularLocation>
        <location evidence="1">Membrane</location>
        <topology evidence="1">Multi-pass membrane protein</topology>
    </subcellularLocation>
</comment>
<evidence type="ECO:0000313" key="9">
    <source>
        <dbReference type="Proteomes" id="UP001497512"/>
    </source>
</evidence>
<gene>
    <name evidence="8" type="ORF">CSSPTR1EN2_LOCUS12537</name>
</gene>
<proteinExistence type="inferred from homology"/>
<evidence type="ECO:0000256" key="4">
    <source>
        <dbReference type="ARBA" id="ARBA00022989"/>
    </source>
</evidence>
<dbReference type="PANTHER" id="PTHR10057:SF0">
    <property type="entry name" value="TRANSLOCATOR PROTEIN"/>
    <property type="match status" value="1"/>
</dbReference>
<feature type="transmembrane region" description="Helical" evidence="7">
    <location>
        <begin position="45"/>
        <end position="67"/>
    </location>
</feature>
<dbReference type="EMBL" id="OZ019894">
    <property type="protein sequence ID" value="CAK9215049.1"/>
    <property type="molecule type" value="Genomic_DNA"/>
</dbReference>
<dbReference type="CDD" id="cd15904">
    <property type="entry name" value="TSPO_MBR"/>
    <property type="match status" value="1"/>
</dbReference>